<feature type="transmembrane region" description="Helical" evidence="5">
    <location>
        <begin position="350"/>
        <end position="369"/>
    </location>
</feature>
<dbReference type="PROSITE" id="PS50929">
    <property type="entry name" value="ABC_TM1F"/>
    <property type="match status" value="1"/>
</dbReference>
<dbReference type="EMBL" id="SJPJ01000001">
    <property type="protein sequence ID" value="TWT84904.1"/>
    <property type="molecule type" value="Genomic_DNA"/>
</dbReference>
<evidence type="ECO:0000313" key="7">
    <source>
        <dbReference type="EMBL" id="TWT84904.1"/>
    </source>
</evidence>
<evidence type="ECO:0000256" key="4">
    <source>
        <dbReference type="ARBA" id="ARBA00023136"/>
    </source>
</evidence>
<keyword evidence="4 5" id="KW-0472">Membrane</keyword>
<keyword evidence="7" id="KW-0547">Nucleotide-binding</keyword>
<evidence type="ECO:0000256" key="3">
    <source>
        <dbReference type="ARBA" id="ARBA00022989"/>
    </source>
</evidence>
<evidence type="ECO:0000259" key="6">
    <source>
        <dbReference type="PROSITE" id="PS50929"/>
    </source>
</evidence>
<feature type="transmembrane region" description="Helical" evidence="5">
    <location>
        <begin position="436"/>
        <end position="459"/>
    </location>
</feature>
<keyword evidence="3 5" id="KW-1133">Transmembrane helix</keyword>
<dbReference type="Proteomes" id="UP000315010">
    <property type="component" value="Unassembled WGS sequence"/>
</dbReference>
<dbReference type="InterPro" id="IPR036640">
    <property type="entry name" value="ABC1_TM_sf"/>
</dbReference>
<dbReference type="InterPro" id="IPR039421">
    <property type="entry name" value="Type_1_exporter"/>
</dbReference>
<dbReference type="PANTHER" id="PTHR43394">
    <property type="entry name" value="ATP-DEPENDENT PERMEASE MDL1, MITOCHONDRIAL"/>
    <property type="match status" value="1"/>
</dbReference>
<feature type="transmembrane region" description="Helical" evidence="5">
    <location>
        <begin position="245"/>
        <end position="274"/>
    </location>
</feature>
<dbReference type="AlphaFoldDB" id="A0A5C5ZC53"/>
<dbReference type="InterPro" id="IPR011527">
    <property type="entry name" value="ABC1_TM_dom"/>
</dbReference>
<keyword evidence="8" id="KW-1185">Reference proteome</keyword>
<dbReference type="GO" id="GO:0005886">
    <property type="term" value="C:plasma membrane"/>
    <property type="evidence" value="ECO:0007669"/>
    <property type="project" value="UniProtKB-SubCell"/>
</dbReference>
<dbReference type="GO" id="GO:0015421">
    <property type="term" value="F:ABC-type oligopeptide transporter activity"/>
    <property type="evidence" value="ECO:0007669"/>
    <property type="project" value="TreeGrafter"/>
</dbReference>
<evidence type="ECO:0000313" key="8">
    <source>
        <dbReference type="Proteomes" id="UP000315010"/>
    </source>
</evidence>
<dbReference type="Gene3D" id="1.20.1560.10">
    <property type="entry name" value="ABC transporter type 1, transmembrane domain"/>
    <property type="match status" value="1"/>
</dbReference>
<protein>
    <submittedName>
        <fullName evidence="7">Alpha-hemolysin translocation ATP-binding protein HlyB</fullName>
    </submittedName>
</protein>
<feature type="transmembrane region" description="Helical" evidence="5">
    <location>
        <begin position="212"/>
        <end position="233"/>
    </location>
</feature>
<proteinExistence type="predicted"/>
<feature type="domain" description="ABC transmembrane type-1" evidence="6">
    <location>
        <begin position="213"/>
        <end position="494"/>
    </location>
</feature>
<dbReference type="GO" id="GO:0005524">
    <property type="term" value="F:ATP binding"/>
    <property type="evidence" value="ECO:0007669"/>
    <property type="project" value="UniProtKB-KW"/>
</dbReference>
<dbReference type="RefSeq" id="WP_146402817.1">
    <property type="nucleotide sequence ID" value="NZ_SJPJ01000001.1"/>
</dbReference>
<evidence type="ECO:0000256" key="2">
    <source>
        <dbReference type="ARBA" id="ARBA00022692"/>
    </source>
</evidence>
<gene>
    <name evidence="7" type="primary">hlyB</name>
    <name evidence="7" type="ORF">CA13_63850</name>
</gene>
<dbReference type="SUPFAM" id="SSF90123">
    <property type="entry name" value="ABC transporter transmembrane region"/>
    <property type="match status" value="1"/>
</dbReference>
<name>A0A5C5ZC53_9BACT</name>
<dbReference type="Gene3D" id="3.40.50.300">
    <property type="entry name" value="P-loop containing nucleotide triphosphate hydrolases"/>
    <property type="match status" value="1"/>
</dbReference>
<dbReference type="OrthoDB" id="311344at2"/>
<sequence length="733" mass="80113">MSDTAISDPSEPFKDSFVDPLREEVVYAALARVAACLHVTVEPNKLDLGDVRRDGSEPNEIDLLLAGANHIGISIRRVHLATATEAYSLIGEGYALILIKPDGAIVVFERLVGRNIEVTHVRDTSNVGAGTTTSTMPRRQVRSLLTNEVQGCVCVAKSELECESLSATGSASPFYEQATLRHAQGHGHGHGHGHLSPLSRFLTLLRLDARDIWTVTLFAFVAGILALAVPLAVESLVNIVSWGTYLQPLVVIGAILLCCLGLAGVLSVLQTIVVEIIQCRQFVRIVGDLAHRFPRANQQSLEGEYPREMANRLFDIMTIQKATATLLLDGVSIVLTTILGLLLLAFYHPFLLGFDIVLLISMISITWLLGRGGIRTAIDESIVKYKVVHWLQDVIASPAAFKVNGGENLAIDRANRLTTEYLTARKSQFRVIIRQVIFAIGLHAIASTAVLGLGGWLVIQGRLTLGQLVASELVVTVVVGAFAKAGKSLEKYYDLMAGIDKVGHLLDIPVDPRYELSELPNGPIPVRWDDLRFQDATRSIHIPAAEIEPGSRVAILGNDLPRKSWLAQTLAGLTVPDEGLAEVAGFEARQAAFAGRGRWVAYAGHPEIFHSTLQQNVDLGRVGIGYNRVRETLQQVGLWNTVIRLPEGVQTMLQTDGFPLARNHIAQLVIARAIAAKPRLLVVDRLLDDLTPESQETVWNTLNDPDAPWTLVLVTNHQSIAERCTRKLWFKTA</sequence>
<dbReference type="PANTHER" id="PTHR43394:SF4">
    <property type="entry name" value="TOXIN SECRETION ABC TRANSPORTER ATP-BINDING PROTEIN"/>
    <property type="match status" value="1"/>
</dbReference>
<feature type="transmembrane region" description="Helical" evidence="5">
    <location>
        <begin position="322"/>
        <end position="344"/>
    </location>
</feature>
<comment type="caution">
    <text evidence="7">The sequence shown here is derived from an EMBL/GenBank/DDBJ whole genome shotgun (WGS) entry which is preliminary data.</text>
</comment>
<organism evidence="7 8">
    <name type="scientific">Novipirellula herctigrandis</name>
    <dbReference type="NCBI Taxonomy" id="2527986"/>
    <lineage>
        <taxon>Bacteria</taxon>
        <taxon>Pseudomonadati</taxon>
        <taxon>Planctomycetota</taxon>
        <taxon>Planctomycetia</taxon>
        <taxon>Pirellulales</taxon>
        <taxon>Pirellulaceae</taxon>
        <taxon>Novipirellula</taxon>
    </lineage>
</organism>
<reference evidence="7 8" key="1">
    <citation type="submission" date="2019-02" db="EMBL/GenBank/DDBJ databases">
        <title>Deep-cultivation of Planctomycetes and their phenomic and genomic characterization uncovers novel biology.</title>
        <authorList>
            <person name="Wiegand S."/>
            <person name="Jogler M."/>
            <person name="Boedeker C."/>
            <person name="Pinto D."/>
            <person name="Vollmers J."/>
            <person name="Rivas-Marin E."/>
            <person name="Kohn T."/>
            <person name="Peeters S.H."/>
            <person name="Heuer A."/>
            <person name="Rast P."/>
            <person name="Oberbeckmann S."/>
            <person name="Bunk B."/>
            <person name="Jeske O."/>
            <person name="Meyerdierks A."/>
            <person name="Storesund J.E."/>
            <person name="Kallscheuer N."/>
            <person name="Luecker S."/>
            <person name="Lage O.M."/>
            <person name="Pohl T."/>
            <person name="Merkel B.J."/>
            <person name="Hornburger P."/>
            <person name="Mueller R.-W."/>
            <person name="Bruemmer F."/>
            <person name="Labrenz M."/>
            <person name="Spormann A.M."/>
            <person name="Op Den Camp H."/>
            <person name="Overmann J."/>
            <person name="Amann R."/>
            <person name="Jetten M.S.M."/>
            <person name="Mascher T."/>
            <person name="Medema M.H."/>
            <person name="Devos D.P."/>
            <person name="Kaster A.-K."/>
            <person name="Ovreas L."/>
            <person name="Rohde M."/>
            <person name="Galperin M.Y."/>
            <person name="Jogler C."/>
        </authorList>
    </citation>
    <scope>NUCLEOTIDE SEQUENCE [LARGE SCALE GENOMIC DNA]</scope>
    <source>
        <strain evidence="7 8">CA13</strain>
    </source>
</reference>
<keyword evidence="2 5" id="KW-0812">Transmembrane</keyword>
<accession>A0A5C5ZC53</accession>
<comment type="subcellular location">
    <subcellularLocation>
        <location evidence="1">Cell membrane</location>
        <topology evidence="1">Multi-pass membrane protein</topology>
    </subcellularLocation>
</comment>
<dbReference type="InterPro" id="IPR027417">
    <property type="entry name" value="P-loop_NTPase"/>
</dbReference>
<evidence type="ECO:0000256" key="5">
    <source>
        <dbReference type="SAM" id="Phobius"/>
    </source>
</evidence>
<dbReference type="SUPFAM" id="SSF52540">
    <property type="entry name" value="P-loop containing nucleoside triphosphate hydrolases"/>
    <property type="match status" value="1"/>
</dbReference>
<evidence type="ECO:0000256" key="1">
    <source>
        <dbReference type="ARBA" id="ARBA00004651"/>
    </source>
</evidence>
<keyword evidence="7" id="KW-0067">ATP-binding</keyword>